<evidence type="ECO:0000313" key="4">
    <source>
        <dbReference type="Proteomes" id="UP001589943"/>
    </source>
</evidence>
<dbReference type="InterPro" id="IPR014782">
    <property type="entry name" value="Peptidase_M1_dom"/>
</dbReference>
<keyword evidence="4" id="KW-1185">Reference proteome</keyword>
<keyword evidence="3" id="KW-0031">Aminopeptidase</keyword>
<dbReference type="CDD" id="cd09603">
    <property type="entry name" value="M1_APN_like"/>
    <property type="match status" value="1"/>
</dbReference>
<dbReference type="Pfam" id="PF01433">
    <property type="entry name" value="Peptidase_M1"/>
    <property type="match status" value="1"/>
</dbReference>
<dbReference type="PANTHER" id="PTHR11533">
    <property type="entry name" value="PROTEASE M1 ZINC METALLOPROTEASE"/>
    <property type="match status" value="1"/>
</dbReference>
<dbReference type="GO" id="GO:0004177">
    <property type="term" value="F:aminopeptidase activity"/>
    <property type="evidence" value="ECO:0007669"/>
    <property type="project" value="UniProtKB-KW"/>
</dbReference>
<dbReference type="EMBL" id="JBHLTL010000006">
    <property type="protein sequence ID" value="MFC0589775.1"/>
    <property type="molecule type" value="Genomic_DNA"/>
</dbReference>
<dbReference type="RefSeq" id="WP_379481237.1">
    <property type="nucleotide sequence ID" value="NZ_JBHLTL010000006.1"/>
</dbReference>
<dbReference type="Proteomes" id="UP001589943">
    <property type="component" value="Unassembled WGS sequence"/>
</dbReference>
<dbReference type="InterPro" id="IPR050344">
    <property type="entry name" value="Peptidase_M1_aminopeptidases"/>
</dbReference>
<evidence type="ECO:0000259" key="2">
    <source>
        <dbReference type="Pfam" id="PF01433"/>
    </source>
</evidence>
<accession>A0ABV6PIY1</accession>
<dbReference type="Gene3D" id="1.10.390.10">
    <property type="entry name" value="Neutral Protease Domain 2"/>
    <property type="match status" value="1"/>
</dbReference>
<reference evidence="3 4" key="1">
    <citation type="submission" date="2024-09" db="EMBL/GenBank/DDBJ databases">
        <authorList>
            <person name="Sun Q."/>
            <person name="Mori K."/>
        </authorList>
    </citation>
    <scope>NUCLEOTIDE SEQUENCE [LARGE SCALE GENOMIC DNA]</scope>
    <source>
        <strain evidence="3 4">NCAIM B.02537</strain>
    </source>
</reference>
<keyword evidence="3" id="KW-0378">Hydrolase</keyword>
<evidence type="ECO:0000313" key="3">
    <source>
        <dbReference type="EMBL" id="MFC0589775.1"/>
    </source>
</evidence>
<dbReference type="SUPFAM" id="SSF63737">
    <property type="entry name" value="Leukotriene A4 hydrolase N-terminal domain"/>
    <property type="match status" value="1"/>
</dbReference>
<gene>
    <name evidence="3" type="ORF">ACFFF7_10155</name>
</gene>
<feature type="domain" description="Peptidase M1 membrane alanine aminopeptidase" evidence="2">
    <location>
        <begin position="331"/>
        <end position="484"/>
    </location>
</feature>
<evidence type="ECO:0000256" key="1">
    <source>
        <dbReference type="SAM" id="SignalP"/>
    </source>
</evidence>
<comment type="caution">
    <text evidence="3">The sequence shown here is derived from an EMBL/GenBank/DDBJ whole genome shotgun (WGS) entry which is preliminary data.</text>
</comment>
<name>A0ABV6PIY1_9SPHN</name>
<dbReference type="EC" id="3.4.11.-" evidence="3"/>
<dbReference type="Gene3D" id="2.60.40.1730">
    <property type="entry name" value="tricorn interacting facor f3 domain"/>
    <property type="match status" value="1"/>
</dbReference>
<feature type="chain" id="PRO_5046398038" evidence="1">
    <location>
        <begin position="28"/>
        <end position="583"/>
    </location>
</feature>
<dbReference type="PANTHER" id="PTHR11533:SF174">
    <property type="entry name" value="PUROMYCIN-SENSITIVE AMINOPEPTIDASE-RELATED"/>
    <property type="match status" value="1"/>
</dbReference>
<organism evidence="3 4">
    <name type="scientific">Novosphingobium aquiterrae</name>
    <dbReference type="NCBI Taxonomy" id="624388"/>
    <lineage>
        <taxon>Bacteria</taxon>
        <taxon>Pseudomonadati</taxon>
        <taxon>Pseudomonadota</taxon>
        <taxon>Alphaproteobacteria</taxon>
        <taxon>Sphingomonadales</taxon>
        <taxon>Sphingomonadaceae</taxon>
        <taxon>Novosphingobium</taxon>
    </lineage>
</organism>
<sequence length="583" mass="63878">MRLGALLSFRALGAAALTCALTGPALAQTADVPLATRTGESDLPLTVNQAATGLDALDLALRVDPASTTIAGTARYSLTALAPLARLDFDLDPRFAISAVLVDGAAVPAERWRNDKGLFSVDLADTAAKGTRIALEIRYAGRPHKAIKPPWQGGFVWSQTPSGQPWIATAVQGEGCDLIYPCIDNSQKRIGVIDAAVTVPAPLVAAGNGKFVGRSDEAGWTTWKWQTRNLNTYALALNIGPYETVERTYRSRFGNSFPVQFWHLPGNGAKAAALVDQMVGFLDFFERTIGPYPAGAEKVGLVETPHLGMEHQTINAYGNDFKLAPEGFDWLMHHEFAHEWFANQLAETEPKHMWLQEGLGSYMQPLYLEQTRGTLNYHVSLWDMRKKIVAKVPLVPEGRLSSAYYNDKDAGWGGDIYYKGAWIAHTLRGLIGDRAFFATLRRVTYGRDDPRPGNFVPVYRTSDDFRRETEKASGKDLAWFFDAYLRQGPLPRLSATRNGKRLDLAWTTAGGTPFPMPVEVRVGQRIVRATMTGGRGSVPLGEDLTDFTLDPANRILRDDPAITAWQAQEKAASEAKAKTAAAQ</sequence>
<dbReference type="InterPro" id="IPR042097">
    <property type="entry name" value="Aminopeptidase_N-like_N_sf"/>
</dbReference>
<proteinExistence type="predicted"/>
<dbReference type="InterPro" id="IPR027268">
    <property type="entry name" value="Peptidase_M4/M1_CTD_sf"/>
</dbReference>
<keyword evidence="1" id="KW-0732">Signal</keyword>
<protein>
    <submittedName>
        <fullName evidence="3">M1 family metallopeptidase</fullName>
        <ecNumber evidence="3">3.4.11.-</ecNumber>
    </submittedName>
</protein>
<keyword evidence="3" id="KW-0645">Protease</keyword>
<feature type="signal peptide" evidence="1">
    <location>
        <begin position="1"/>
        <end position="27"/>
    </location>
</feature>
<dbReference type="SUPFAM" id="SSF55486">
    <property type="entry name" value="Metalloproteases ('zincins'), catalytic domain"/>
    <property type="match status" value="1"/>
</dbReference>